<keyword evidence="2" id="KW-1185">Reference proteome</keyword>
<dbReference type="Proteomes" id="UP000325849">
    <property type="component" value="Unassembled WGS sequence"/>
</dbReference>
<proteinExistence type="predicted"/>
<dbReference type="AlphaFoldDB" id="A0A5N8VS65"/>
<organism evidence="1 2">
    <name type="scientific">Streptomyces adustus</name>
    <dbReference type="NCBI Taxonomy" id="1609272"/>
    <lineage>
        <taxon>Bacteria</taxon>
        <taxon>Bacillati</taxon>
        <taxon>Actinomycetota</taxon>
        <taxon>Actinomycetes</taxon>
        <taxon>Kitasatosporales</taxon>
        <taxon>Streptomycetaceae</taxon>
        <taxon>Streptomyces</taxon>
    </lineage>
</organism>
<accession>A0A5N8VS65</accession>
<name>A0A5N8VS65_9ACTN</name>
<evidence type="ECO:0000313" key="1">
    <source>
        <dbReference type="EMBL" id="MPY38127.1"/>
    </source>
</evidence>
<sequence>GELDAGIVMIGILPTLDRDDLVSSNLSAVDRYTLLNDQIVAALPFVTSTTGSFDRGRQPSPPCSRSLYDECSSCDSSSCFSRFRQGFIRSAVRGNHPDFEPAARR</sequence>
<gene>
    <name evidence="1" type="ORF">FNH09_45040</name>
</gene>
<protein>
    <submittedName>
        <fullName evidence="1">Uncharacterized protein</fullName>
    </submittedName>
</protein>
<reference evidence="1 2" key="1">
    <citation type="submission" date="2019-07" db="EMBL/GenBank/DDBJ databases">
        <title>New species of Amycolatopsis and Streptomyces.</title>
        <authorList>
            <person name="Duangmal K."/>
            <person name="Teo W.F.A."/>
            <person name="Lipun K."/>
        </authorList>
    </citation>
    <scope>NUCLEOTIDE SEQUENCE [LARGE SCALE GENOMIC DNA]</scope>
    <source>
        <strain evidence="1 2">NBRC 109810</strain>
    </source>
</reference>
<feature type="non-terminal residue" evidence="1">
    <location>
        <position position="1"/>
    </location>
</feature>
<evidence type="ECO:0000313" key="2">
    <source>
        <dbReference type="Proteomes" id="UP000325849"/>
    </source>
</evidence>
<comment type="caution">
    <text evidence="1">The sequence shown here is derived from an EMBL/GenBank/DDBJ whole genome shotgun (WGS) entry which is preliminary data.</text>
</comment>
<dbReference type="RefSeq" id="WP_152895653.1">
    <property type="nucleotide sequence ID" value="NZ_VJZD01000431.1"/>
</dbReference>
<dbReference type="EMBL" id="VJZD01000431">
    <property type="protein sequence ID" value="MPY38127.1"/>
    <property type="molecule type" value="Genomic_DNA"/>
</dbReference>